<feature type="transmembrane region" description="Helical" evidence="2">
    <location>
        <begin position="91"/>
        <end position="108"/>
    </location>
</feature>
<evidence type="ECO:0000313" key="4">
    <source>
        <dbReference type="Proteomes" id="UP001595868"/>
    </source>
</evidence>
<comment type="caution">
    <text evidence="3">The sequence shown here is derived from an EMBL/GenBank/DDBJ whole genome shotgun (WGS) entry which is preliminary data.</text>
</comment>
<organism evidence="3 4">
    <name type="scientific">Micromonospora zhanjiangensis</name>
    <dbReference type="NCBI Taxonomy" id="1522057"/>
    <lineage>
        <taxon>Bacteria</taxon>
        <taxon>Bacillati</taxon>
        <taxon>Actinomycetota</taxon>
        <taxon>Actinomycetes</taxon>
        <taxon>Micromonosporales</taxon>
        <taxon>Micromonosporaceae</taxon>
        <taxon>Micromonospora</taxon>
    </lineage>
</organism>
<accession>A0ABV8KMD5</accession>
<proteinExistence type="predicted"/>
<sequence>MTTRDAAGGTGDPGAGTDDRTTRTRPVPRWVAPVFGVLALLTVPWIGYLAVTLPRQSVSAHYRSAWVGFDIGLVLGLAVTAVLAYRGHRRVGLAATATATLLVVDAWFDVTSTPAGPDLLASVVLALLVELPLAAVCLWIAGNAERVTERRIRQLALRARLATERARVAEQTMAEPRRGWRARRARSSTAAER</sequence>
<dbReference type="EMBL" id="JBHSBN010000008">
    <property type="protein sequence ID" value="MFC4107223.1"/>
    <property type="molecule type" value="Genomic_DNA"/>
</dbReference>
<evidence type="ECO:0000256" key="2">
    <source>
        <dbReference type="SAM" id="Phobius"/>
    </source>
</evidence>
<dbReference type="RefSeq" id="WP_377545870.1">
    <property type="nucleotide sequence ID" value="NZ_JBHSBN010000008.1"/>
</dbReference>
<dbReference type="Proteomes" id="UP001595868">
    <property type="component" value="Unassembled WGS sequence"/>
</dbReference>
<feature type="region of interest" description="Disordered" evidence="1">
    <location>
        <begin position="170"/>
        <end position="193"/>
    </location>
</feature>
<keyword evidence="2" id="KW-0472">Membrane</keyword>
<evidence type="ECO:0000256" key="1">
    <source>
        <dbReference type="SAM" id="MobiDB-lite"/>
    </source>
</evidence>
<feature type="transmembrane region" description="Helical" evidence="2">
    <location>
        <begin position="30"/>
        <end position="53"/>
    </location>
</feature>
<keyword evidence="2" id="KW-0812">Transmembrane</keyword>
<protein>
    <submittedName>
        <fullName evidence="3">Uncharacterized protein</fullName>
    </submittedName>
</protein>
<name>A0ABV8KMD5_9ACTN</name>
<feature type="region of interest" description="Disordered" evidence="1">
    <location>
        <begin position="1"/>
        <end position="24"/>
    </location>
</feature>
<evidence type="ECO:0000313" key="3">
    <source>
        <dbReference type="EMBL" id="MFC4107223.1"/>
    </source>
</evidence>
<reference evidence="4" key="1">
    <citation type="journal article" date="2019" name="Int. J. Syst. Evol. Microbiol.">
        <title>The Global Catalogue of Microorganisms (GCM) 10K type strain sequencing project: providing services to taxonomists for standard genome sequencing and annotation.</title>
        <authorList>
            <consortium name="The Broad Institute Genomics Platform"/>
            <consortium name="The Broad Institute Genome Sequencing Center for Infectious Disease"/>
            <person name="Wu L."/>
            <person name="Ma J."/>
        </authorList>
    </citation>
    <scope>NUCLEOTIDE SEQUENCE [LARGE SCALE GENOMIC DNA]</scope>
    <source>
        <strain evidence="4">2902at01</strain>
    </source>
</reference>
<keyword evidence="4" id="KW-1185">Reference proteome</keyword>
<keyword evidence="2" id="KW-1133">Transmembrane helix</keyword>
<gene>
    <name evidence="3" type="ORF">ACFOX0_14975</name>
</gene>
<feature type="transmembrane region" description="Helical" evidence="2">
    <location>
        <begin position="65"/>
        <end position="84"/>
    </location>
</feature>
<feature type="transmembrane region" description="Helical" evidence="2">
    <location>
        <begin position="120"/>
        <end position="141"/>
    </location>
</feature>